<evidence type="ECO:0000256" key="2">
    <source>
        <dbReference type="SAM" id="Phobius"/>
    </source>
</evidence>
<accession>A0A2T4UHG0</accession>
<name>A0A2T4UHG0_9ACTN</name>
<keyword evidence="2" id="KW-0812">Transmembrane</keyword>
<keyword evidence="4" id="KW-1185">Reference proteome</keyword>
<comment type="caution">
    <text evidence="3">The sequence shown here is derived from an EMBL/GenBank/DDBJ whole genome shotgun (WGS) entry which is preliminary data.</text>
</comment>
<dbReference type="EMBL" id="PYYB01000001">
    <property type="protein sequence ID" value="PTL58683.1"/>
    <property type="molecule type" value="Genomic_DNA"/>
</dbReference>
<proteinExistence type="predicted"/>
<organism evidence="3 4">
    <name type="scientific">Paraconexibacter algicola</name>
    <dbReference type="NCBI Taxonomy" id="2133960"/>
    <lineage>
        <taxon>Bacteria</taxon>
        <taxon>Bacillati</taxon>
        <taxon>Actinomycetota</taxon>
        <taxon>Thermoleophilia</taxon>
        <taxon>Solirubrobacterales</taxon>
        <taxon>Paraconexibacteraceae</taxon>
        <taxon>Paraconexibacter</taxon>
    </lineage>
</organism>
<reference evidence="3 4" key="1">
    <citation type="submission" date="2018-03" db="EMBL/GenBank/DDBJ databases">
        <title>Aquarubrobacter algicola gen. nov., sp. nov., a novel actinobacterium isolated from shallow eutrophic lake during the end of cyanobacterial harmful algal blooms.</title>
        <authorList>
            <person name="Chun S.J."/>
        </authorList>
    </citation>
    <scope>NUCLEOTIDE SEQUENCE [LARGE SCALE GENOMIC DNA]</scope>
    <source>
        <strain evidence="3 4">Seoho-28</strain>
    </source>
</reference>
<dbReference type="Proteomes" id="UP000240739">
    <property type="component" value="Unassembled WGS sequence"/>
</dbReference>
<feature type="transmembrane region" description="Helical" evidence="2">
    <location>
        <begin position="219"/>
        <end position="239"/>
    </location>
</feature>
<dbReference type="AlphaFoldDB" id="A0A2T4UHG0"/>
<keyword evidence="2" id="KW-1133">Transmembrane helix</keyword>
<feature type="compositionally biased region" description="Low complexity" evidence="1">
    <location>
        <begin position="1"/>
        <end position="15"/>
    </location>
</feature>
<protein>
    <submittedName>
        <fullName evidence="3">Uncharacterized protein</fullName>
    </submittedName>
</protein>
<gene>
    <name evidence="3" type="ORF">C7Y72_02975</name>
</gene>
<evidence type="ECO:0000313" key="3">
    <source>
        <dbReference type="EMBL" id="PTL58683.1"/>
    </source>
</evidence>
<evidence type="ECO:0000256" key="1">
    <source>
        <dbReference type="SAM" id="MobiDB-lite"/>
    </source>
</evidence>
<sequence length="435" mass="45182">MGGAASQAGAASGRRCGPRAEGPVVSRRLGALIAALALVLPALGTATPAQAQDVDTAANALRDAPLYVDDAVRSSLDATERRTILRKLRGRRPPVLVVVIPLVPGDAVDGEPRKLLEVLRRRLDTDATLVAADNSSLTVEPADVEDARTYAASTVASLEGEYREPVAITIERFLDALDDPDVLARAQRARDKLSSEAEDSGTTPARGDETGDGGGTVPFVLLGVALVVLAGGVGALLLARRRATPAPDGAPVLPAHVFAAARNARHAQLRRTLDDELVAFAGLLDRTPTPESGAAAEHWQRALEIRDVAAAIAGDPDARDVDLVGALVLEDAARAQLGAATALDAGRAEPTPAPAPCGLNPTHGRSTTQARWGGAPRMPVCSACAKDVAAGRRPDVLEDRGRAYLEQETPWAATAFGTLPGDLVGAVRADRATRR</sequence>
<evidence type="ECO:0000313" key="4">
    <source>
        <dbReference type="Proteomes" id="UP000240739"/>
    </source>
</evidence>
<feature type="region of interest" description="Disordered" evidence="1">
    <location>
        <begin position="187"/>
        <end position="213"/>
    </location>
</feature>
<keyword evidence="2" id="KW-0472">Membrane</keyword>
<feature type="region of interest" description="Disordered" evidence="1">
    <location>
        <begin position="346"/>
        <end position="374"/>
    </location>
</feature>
<feature type="region of interest" description="Disordered" evidence="1">
    <location>
        <begin position="1"/>
        <end position="20"/>
    </location>
</feature>